<evidence type="ECO:0000259" key="3">
    <source>
        <dbReference type="Pfam" id="PF00685"/>
    </source>
</evidence>
<evidence type="ECO:0000313" key="5">
    <source>
        <dbReference type="Proteomes" id="UP000242188"/>
    </source>
</evidence>
<evidence type="ECO:0000256" key="2">
    <source>
        <dbReference type="ARBA" id="ARBA00022679"/>
    </source>
</evidence>
<dbReference type="GO" id="GO:0008146">
    <property type="term" value="F:sulfotransferase activity"/>
    <property type="evidence" value="ECO:0007669"/>
    <property type="project" value="InterPro"/>
</dbReference>
<dbReference type="PANTHER" id="PTHR11783">
    <property type="entry name" value="SULFOTRANSFERASE SULT"/>
    <property type="match status" value="1"/>
</dbReference>
<comment type="similarity">
    <text evidence="1">Belongs to the sulfotransferase 1 family.</text>
</comment>
<dbReference type="Proteomes" id="UP000242188">
    <property type="component" value="Unassembled WGS sequence"/>
</dbReference>
<dbReference type="Gene3D" id="3.40.50.300">
    <property type="entry name" value="P-loop containing nucleotide triphosphate hydrolases"/>
    <property type="match status" value="1"/>
</dbReference>
<feature type="domain" description="Sulfotransferase" evidence="3">
    <location>
        <begin position="69"/>
        <end position="309"/>
    </location>
</feature>
<keyword evidence="2 4" id="KW-0808">Transferase</keyword>
<sequence>MSSEKVNGKYIWGDITESEIVRQYDRKGREVACVQVDDMFRTLHNVQVGQVPDLRATLKLLKDMPMRTDDIFICAYVKAGTHWMWEIVNMLLRGSAEYDKTVKEENMIDFHFPKEFENLESPRVFNSHFTWRHLPTEIRDKKCKIIFLQRNPKDTAVSYFHHMKNLKIYGIEDDCGDFIDLFMKGRGPGYKSWFDYTLEWQEFIEDTSHRVPILSLMYEDLKQNPVAQVQKVAEFLKIQSDTQLVRSIAEKCDFKNMRKAVLNKNEAHPSVSDYQLLYRKGQIGDWKNWFTVAQSEEFDELVRQKMGTCTSKFVYE</sequence>
<comment type="caution">
    <text evidence="4">The sequence shown here is derived from an EMBL/GenBank/DDBJ whole genome shotgun (WGS) entry which is preliminary data.</text>
</comment>
<evidence type="ECO:0000313" key="4">
    <source>
        <dbReference type="EMBL" id="OWF54960.1"/>
    </source>
</evidence>
<dbReference type="EMBL" id="NEDP02000798">
    <property type="protein sequence ID" value="OWF54960.1"/>
    <property type="molecule type" value="Genomic_DNA"/>
</dbReference>
<name>A0A210R1L3_MIZYE</name>
<accession>A0A210R1L3</accession>
<dbReference type="OrthoDB" id="6341251at2759"/>
<organism evidence="4 5">
    <name type="scientific">Mizuhopecten yessoensis</name>
    <name type="common">Japanese scallop</name>
    <name type="synonym">Patinopecten yessoensis</name>
    <dbReference type="NCBI Taxonomy" id="6573"/>
    <lineage>
        <taxon>Eukaryota</taxon>
        <taxon>Metazoa</taxon>
        <taxon>Spiralia</taxon>
        <taxon>Lophotrochozoa</taxon>
        <taxon>Mollusca</taxon>
        <taxon>Bivalvia</taxon>
        <taxon>Autobranchia</taxon>
        <taxon>Pteriomorphia</taxon>
        <taxon>Pectinida</taxon>
        <taxon>Pectinoidea</taxon>
        <taxon>Pectinidae</taxon>
        <taxon>Mizuhopecten</taxon>
    </lineage>
</organism>
<dbReference type="SUPFAM" id="SSF52540">
    <property type="entry name" value="P-loop containing nucleoside triphosphate hydrolases"/>
    <property type="match status" value="1"/>
</dbReference>
<dbReference type="Pfam" id="PF00685">
    <property type="entry name" value="Sulfotransfer_1"/>
    <property type="match status" value="1"/>
</dbReference>
<evidence type="ECO:0000256" key="1">
    <source>
        <dbReference type="ARBA" id="ARBA00005771"/>
    </source>
</evidence>
<protein>
    <submittedName>
        <fullName evidence="4">Sulfotransferase 1A1</fullName>
    </submittedName>
</protein>
<dbReference type="AlphaFoldDB" id="A0A210R1L3"/>
<dbReference type="InterPro" id="IPR000863">
    <property type="entry name" value="Sulfotransferase_dom"/>
</dbReference>
<dbReference type="InterPro" id="IPR027417">
    <property type="entry name" value="P-loop_NTPase"/>
</dbReference>
<proteinExistence type="inferred from homology"/>
<gene>
    <name evidence="4" type="ORF">KP79_PYT17937</name>
</gene>
<keyword evidence="5" id="KW-1185">Reference proteome</keyword>
<reference evidence="4 5" key="1">
    <citation type="journal article" date="2017" name="Nat. Ecol. Evol.">
        <title>Scallop genome provides insights into evolution of bilaterian karyotype and development.</title>
        <authorList>
            <person name="Wang S."/>
            <person name="Zhang J."/>
            <person name="Jiao W."/>
            <person name="Li J."/>
            <person name="Xun X."/>
            <person name="Sun Y."/>
            <person name="Guo X."/>
            <person name="Huan P."/>
            <person name="Dong B."/>
            <person name="Zhang L."/>
            <person name="Hu X."/>
            <person name="Sun X."/>
            <person name="Wang J."/>
            <person name="Zhao C."/>
            <person name="Wang Y."/>
            <person name="Wang D."/>
            <person name="Huang X."/>
            <person name="Wang R."/>
            <person name="Lv J."/>
            <person name="Li Y."/>
            <person name="Zhang Z."/>
            <person name="Liu B."/>
            <person name="Lu W."/>
            <person name="Hui Y."/>
            <person name="Liang J."/>
            <person name="Zhou Z."/>
            <person name="Hou R."/>
            <person name="Li X."/>
            <person name="Liu Y."/>
            <person name="Li H."/>
            <person name="Ning X."/>
            <person name="Lin Y."/>
            <person name="Zhao L."/>
            <person name="Xing Q."/>
            <person name="Dou J."/>
            <person name="Li Y."/>
            <person name="Mao J."/>
            <person name="Guo H."/>
            <person name="Dou H."/>
            <person name="Li T."/>
            <person name="Mu C."/>
            <person name="Jiang W."/>
            <person name="Fu Q."/>
            <person name="Fu X."/>
            <person name="Miao Y."/>
            <person name="Liu J."/>
            <person name="Yu Q."/>
            <person name="Li R."/>
            <person name="Liao H."/>
            <person name="Li X."/>
            <person name="Kong Y."/>
            <person name="Jiang Z."/>
            <person name="Chourrout D."/>
            <person name="Li R."/>
            <person name="Bao Z."/>
        </authorList>
    </citation>
    <scope>NUCLEOTIDE SEQUENCE [LARGE SCALE GENOMIC DNA]</scope>
    <source>
        <strain evidence="4 5">PY_sf001</strain>
    </source>
</reference>